<evidence type="ECO:0000313" key="2">
    <source>
        <dbReference type="Proteomes" id="UP001497516"/>
    </source>
</evidence>
<evidence type="ECO:0000313" key="1">
    <source>
        <dbReference type="EMBL" id="CAL1372341.1"/>
    </source>
</evidence>
<dbReference type="EMBL" id="OZ034815">
    <property type="protein sequence ID" value="CAL1372341.1"/>
    <property type="molecule type" value="Genomic_DNA"/>
</dbReference>
<gene>
    <name evidence="1" type="ORF">LTRI10_LOCUS14356</name>
</gene>
<keyword evidence="2" id="KW-1185">Reference proteome</keyword>
<dbReference type="CDD" id="cd09272">
    <property type="entry name" value="RNase_HI_RT_Ty1"/>
    <property type="match status" value="1"/>
</dbReference>
<dbReference type="AlphaFoldDB" id="A0AAV2DF07"/>
<dbReference type="Proteomes" id="UP001497516">
    <property type="component" value="Chromosome 2"/>
</dbReference>
<accession>A0AAV2DF07</accession>
<dbReference type="PANTHER" id="PTHR11439:SF502">
    <property type="entry name" value="SECRETED RXLR EFFECTOR PROTEIN 161-LIKE"/>
    <property type="match status" value="1"/>
</dbReference>
<name>A0AAV2DF07_9ROSI</name>
<protein>
    <submittedName>
        <fullName evidence="1">Uncharacterized protein</fullName>
    </submittedName>
</protein>
<dbReference type="PANTHER" id="PTHR11439">
    <property type="entry name" value="GAG-POL-RELATED RETROTRANSPOSON"/>
    <property type="match status" value="1"/>
</dbReference>
<sequence>MFASGLLARFMQSPTQIHYNTAKRLLRYIKGTTDLGLKFEGGKEVCLEGFRDSDWAGSSEDMKSTSGFAFSLGSVIFCWSSKKQSIVAQSTAEAEYIAGSEAANHAVWLRKIMADLGFEQTKPTVIWCDNQSDVAITKNPVFYGRTKHIKIKYHVLREAEAEGLISMKHCSTQDQSADIFTKALSKPRFEDLKTMVGMISGIGKEECCNMSLGGSLSTYLCLGAQEMKSVAEETEKTEKACMKEMKMKMEPAGRCFGLSATLD</sequence>
<proteinExistence type="predicted"/>
<reference evidence="1 2" key="1">
    <citation type="submission" date="2024-04" db="EMBL/GenBank/DDBJ databases">
        <authorList>
            <person name="Fracassetti M."/>
        </authorList>
    </citation>
    <scope>NUCLEOTIDE SEQUENCE [LARGE SCALE GENOMIC DNA]</scope>
</reference>
<organism evidence="1 2">
    <name type="scientific">Linum trigynum</name>
    <dbReference type="NCBI Taxonomy" id="586398"/>
    <lineage>
        <taxon>Eukaryota</taxon>
        <taxon>Viridiplantae</taxon>
        <taxon>Streptophyta</taxon>
        <taxon>Embryophyta</taxon>
        <taxon>Tracheophyta</taxon>
        <taxon>Spermatophyta</taxon>
        <taxon>Magnoliopsida</taxon>
        <taxon>eudicotyledons</taxon>
        <taxon>Gunneridae</taxon>
        <taxon>Pentapetalae</taxon>
        <taxon>rosids</taxon>
        <taxon>fabids</taxon>
        <taxon>Malpighiales</taxon>
        <taxon>Linaceae</taxon>
        <taxon>Linum</taxon>
    </lineage>
</organism>